<proteinExistence type="inferred from homology"/>
<evidence type="ECO:0000256" key="3">
    <source>
        <dbReference type="ARBA" id="ARBA00022475"/>
    </source>
</evidence>
<evidence type="ECO:0000313" key="9">
    <source>
        <dbReference type="Proteomes" id="UP001596432"/>
    </source>
</evidence>
<dbReference type="PANTHER" id="PTHR39087:SF2">
    <property type="entry name" value="UPF0104 MEMBRANE PROTEIN MJ1595"/>
    <property type="match status" value="1"/>
</dbReference>
<dbReference type="EMBL" id="JBHTAS010000001">
    <property type="protein sequence ID" value="MFC7139660.1"/>
    <property type="molecule type" value="Genomic_DNA"/>
</dbReference>
<feature type="transmembrane region" description="Helical" evidence="7">
    <location>
        <begin position="165"/>
        <end position="184"/>
    </location>
</feature>
<evidence type="ECO:0000256" key="4">
    <source>
        <dbReference type="ARBA" id="ARBA00022692"/>
    </source>
</evidence>
<gene>
    <name evidence="8" type="ORF">ACFQMA_07385</name>
</gene>
<evidence type="ECO:0000256" key="6">
    <source>
        <dbReference type="ARBA" id="ARBA00023136"/>
    </source>
</evidence>
<comment type="subcellular location">
    <subcellularLocation>
        <location evidence="1">Cell membrane</location>
        <topology evidence="1">Multi-pass membrane protein</topology>
    </subcellularLocation>
</comment>
<keyword evidence="3" id="KW-1003">Cell membrane</keyword>
<evidence type="ECO:0000256" key="7">
    <source>
        <dbReference type="SAM" id="Phobius"/>
    </source>
</evidence>
<feature type="transmembrane region" description="Helical" evidence="7">
    <location>
        <begin position="269"/>
        <end position="288"/>
    </location>
</feature>
<accession>A0ABD5Y2W5</accession>
<keyword evidence="6 7" id="KW-0472">Membrane</keyword>
<dbReference type="AlphaFoldDB" id="A0ABD5Y2W5"/>
<feature type="transmembrane region" description="Helical" evidence="7">
    <location>
        <begin position="128"/>
        <end position="153"/>
    </location>
</feature>
<feature type="transmembrane region" description="Helical" evidence="7">
    <location>
        <begin position="20"/>
        <end position="38"/>
    </location>
</feature>
<evidence type="ECO:0000256" key="5">
    <source>
        <dbReference type="ARBA" id="ARBA00022989"/>
    </source>
</evidence>
<feature type="transmembrane region" description="Helical" evidence="7">
    <location>
        <begin position="241"/>
        <end position="263"/>
    </location>
</feature>
<dbReference type="InterPro" id="IPR022791">
    <property type="entry name" value="L-PG_synthase/AglD"/>
</dbReference>
<organism evidence="8 9">
    <name type="scientific">Halosimplex aquaticum</name>
    <dbReference type="NCBI Taxonomy" id="3026162"/>
    <lineage>
        <taxon>Archaea</taxon>
        <taxon>Methanobacteriati</taxon>
        <taxon>Methanobacteriota</taxon>
        <taxon>Stenosarchaea group</taxon>
        <taxon>Halobacteria</taxon>
        <taxon>Halobacteriales</taxon>
        <taxon>Haloarculaceae</taxon>
        <taxon>Halosimplex</taxon>
    </lineage>
</organism>
<evidence type="ECO:0000313" key="8">
    <source>
        <dbReference type="EMBL" id="MFC7139660.1"/>
    </source>
</evidence>
<comment type="similarity">
    <text evidence="2">Belongs to the UPF0104 family.</text>
</comment>
<dbReference type="RefSeq" id="WP_274325243.1">
    <property type="nucleotide sequence ID" value="NZ_CP118158.1"/>
</dbReference>
<comment type="caution">
    <text evidence="8">The sequence shown here is derived from an EMBL/GenBank/DDBJ whole genome shotgun (WGS) entry which is preliminary data.</text>
</comment>
<evidence type="ECO:0000256" key="1">
    <source>
        <dbReference type="ARBA" id="ARBA00004651"/>
    </source>
</evidence>
<feature type="transmembrane region" description="Helical" evidence="7">
    <location>
        <begin position="328"/>
        <end position="347"/>
    </location>
</feature>
<feature type="transmembrane region" description="Helical" evidence="7">
    <location>
        <begin position="300"/>
        <end position="322"/>
    </location>
</feature>
<dbReference type="GO" id="GO:0005886">
    <property type="term" value="C:plasma membrane"/>
    <property type="evidence" value="ECO:0007669"/>
    <property type="project" value="UniProtKB-SubCell"/>
</dbReference>
<dbReference type="Pfam" id="PF03706">
    <property type="entry name" value="LPG_synthase_TM"/>
    <property type="match status" value="1"/>
</dbReference>
<evidence type="ECO:0000256" key="2">
    <source>
        <dbReference type="ARBA" id="ARBA00011061"/>
    </source>
</evidence>
<sequence>MSRAIDRASADPGRLARTAVALAGTAVVFGGAAAVVGVDTVRAALAGTEPGAVALVAGVAVAVLVLRGLALRVSLALLGHRAPVGRAVGAYAATAVVSTLAPGGQAAGAPVNGLLVARSSEADYEDALAAFVAVNALTNLLVGLFGVVGVGYLLATAGGGDVAPLAALGVGLFGLAVLGVAGLWRVRDRASDRVVSATATVGRVLRVVPRVAPPDRDGVADRVARFRASLARLRAGSPREIAALVALLAAAHAATVVALWLSFRAVGQPVSVGVLLAVVPAAVAAAVVPAPGGSGVDVALVALLAAGTDAVAPVAGAAVLVYRVATSGPTLLGGGGVAVAMISLGWLRESEECPEAD</sequence>
<dbReference type="Proteomes" id="UP001596432">
    <property type="component" value="Unassembled WGS sequence"/>
</dbReference>
<dbReference type="GeneID" id="78819919"/>
<protein>
    <submittedName>
        <fullName evidence="8">Lysylphosphatidylglycerol synthase domain-containing protein</fullName>
    </submittedName>
</protein>
<dbReference type="PANTHER" id="PTHR39087">
    <property type="entry name" value="UPF0104 MEMBRANE PROTEIN MJ1595"/>
    <property type="match status" value="1"/>
</dbReference>
<keyword evidence="5 7" id="KW-1133">Transmembrane helix</keyword>
<keyword evidence="9" id="KW-1185">Reference proteome</keyword>
<name>A0ABD5Y2W5_9EURY</name>
<reference evidence="8 9" key="1">
    <citation type="journal article" date="2019" name="Int. J. Syst. Evol. Microbiol.">
        <title>The Global Catalogue of Microorganisms (GCM) 10K type strain sequencing project: providing services to taxonomists for standard genome sequencing and annotation.</title>
        <authorList>
            <consortium name="The Broad Institute Genomics Platform"/>
            <consortium name="The Broad Institute Genome Sequencing Center for Infectious Disease"/>
            <person name="Wu L."/>
            <person name="Ma J."/>
        </authorList>
    </citation>
    <scope>NUCLEOTIDE SEQUENCE [LARGE SCALE GENOMIC DNA]</scope>
    <source>
        <strain evidence="8 9">XZYJT29</strain>
    </source>
</reference>
<feature type="transmembrane region" description="Helical" evidence="7">
    <location>
        <begin position="50"/>
        <end position="71"/>
    </location>
</feature>
<keyword evidence="4 7" id="KW-0812">Transmembrane</keyword>